<sequence>MPPKKKGKGKKGKGKGGDGDENEDRLKQSQHEIDALKDQMAYRREISRRSRSIADNYRDQIHEAEKNVQELTADMKSISSGLTHQYKTLQMELGLKITTLELELGAVRKQLSITDQELTKNKGEKEQLVKSKELHIHDLETKIANMELSFESMLDGAFNSIIQQLNEEKKIWDSEVDDVFRDNKQALKNLNLLHLEV</sequence>
<evidence type="ECO:0000256" key="11">
    <source>
        <dbReference type="ARBA" id="ARBA00044800"/>
    </source>
</evidence>
<evidence type="ECO:0000256" key="7">
    <source>
        <dbReference type="ARBA" id="ARBA00023069"/>
    </source>
</evidence>
<dbReference type="Proteomes" id="UP000663829">
    <property type="component" value="Unassembled WGS sequence"/>
</dbReference>
<dbReference type="EMBL" id="CAJOBC010000744">
    <property type="protein sequence ID" value="CAF3621143.1"/>
    <property type="molecule type" value="Genomic_DNA"/>
</dbReference>
<keyword evidence="6" id="KW-0175">Coiled coil</keyword>
<dbReference type="OrthoDB" id="10264405at2759"/>
<evidence type="ECO:0000256" key="6">
    <source>
        <dbReference type="ARBA" id="ARBA00023054"/>
    </source>
</evidence>
<evidence type="ECO:0000256" key="1">
    <source>
        <dbReference type="ARBA" id="ARBA00003029"/>
    </source>
</evidence>
<organism evidence="13 15">
    <name type="scientific">Didymodactylos carnosus</name>
    <dbReference type="NCBI Taxonomy" id="1234261"/>
    <lineage>
        <taxon>Eukaryota</taxon>
        <taxon>Metazoa</taxon>
        <taxon>Spiralia</taxon>
        <taxon>Gnathifera</taxon>
        <taxon>Rotifera</taxon>
        <taxon>Eurotatoria</taxon>
        <taxon>Bdelloidea</taxon>
        <taxon>Philodinida</taxon>
        <taxon>Philodinidae</taxon>
        <taxon>Didymodactylos</taxon>
    </lineage>
</organism>
<reference evidence="13" key="1">
    <citation type="submission" date="2021-02" db="EMBL/GenBank/DDBJ databases">
        <authorList>
            <person name="Nowell W R."/>
        </authorList>
    </citation>
    <scope>NUCLEOTIDE SEQUENCE</scope>
</reference>
<keyword evidence="7" id="KW-0969">Cilium</keyword>
<feature type="compositionally biased region" description="Basic and acidic residues" evidence="12">
    <location>
        <begin position="24"/>
        <end position="39"/>
    </location>
</feature>
<evidence type="ECO:0000256" key="4">
    <source>
        <dbReference type="ARBA" id="ARBA00022490"/>
    </source>
</evidence>
<evidence type="ECO:0000256" key="12">
    <source>
        <dbReference type="SAM" id="MobiDB-lite"/>
    </source>
</evidence>
<accession>A0A813UY79</accession>
<comment type="subunit">
    <text evidence="3">Component of the nexin-dynein regulatory complex (N-DRC).</text>
</comment>
<comment type="subcellular location">
    <subcellularLocation>
        <location evidence="2">Cytoplasm</location>
        <location evidence="2">Cytoskeleton</location>
        <location evidence="2">Flagellum axoneme</location>
    </subcellularLocation>
</comment>
<comment type="caution">
    <text evidence="13">The sequence shown here is derived from an EMBL/GenBank/DDBJ whole genome shotgun (WGS) entry which is preliminary data.</text>
</comment>
<evidence type="ECO:0000256" key="10">
    <source>
        <dbReference type="ARBA" id="ARBA00044754"/>
    </source>
</evidence>
<dbReference type="PANTHER" id="PTHR28656:SF1">
    <property type="entry name" value="COILED-COIL DOMAIN-CONTAINING PROTEIN 153"/>
    <property type="match status" value="1"/>
</dbReference>
<feature type="compositionally biased region" description="Basic residues" evidence="12">
    <location>
        <begin position="1"/>
        <end position="14"/>
    </location>
</feature>
<feature type="region of interest" description="Disordered" evidence="12">
    <location>
        <begin position="1"/>
        <end position="39"/>
    </location>
</feature>
<keyword evidence="5" id="KW-0282">Flagellum</keyword>
<evidence type="ECO:0000313" key="13">
    <source>
        <dbReference type="EMBL" id="CAF0834029.1"/>
    </source>
</evidence>
<dbReference type="Proteomes" id="UP000681722">
    <property type="component" value="Unassembled WGS sequence"/>
</dbReference>
<comment type="function">
    <text evidence="1">Component of the nexin-dynein regulatory complex (N-DRC), a key regulator of ciliary/flagellar motility which maintains the alignment and integrity of the distal axoneme and regulates microtubule sliding in motile axonemes.</text>
</comment>
<evidence type="ECO:0000313" key="14">
    <source>
        <dbReference type="EMBL" id="CAF3621143.1"/>
    </source>
</evidence>
<keyword evidence="15" id="KW-1185">Reference proteome</keyword>
<gene>
    <name evidence="13" type="ORF">GPM918_LOCUS5207</name>
    <name evidence="14" type="ORF">SRO942_LOCUS5207</name>
</gene>
<keyword evidence="8" id="KW-0206">Cytoskeleton</keyword>
<evidence type="ECO:0000256" key="8">
    <source>
        <dbReference type="ARBA" id="ARBA00023212"/>
    </source>
</evidence>
<comment type="similarity">
    <text evidence="10">Belongs to the DRC12 family.</text>
</comment>
<keyword evidence="4" id="KW-0963">Cytoplasm</keyword>
<evidence type="ECO:0000313" key="15">
    <source>
        <dbReference type="Proteomes" id="UP000663829"/>
    </source>
</evidence>
<protein>
    <recommendedName>
        <fullName evidence="11">Dynein regulatory complex protein 12</fullName>
    </recommendedName>
</protein>
<name>A0A813UY79_9BILA</name>
<proteinExistence type="inferred from homology"/>
<evidence type="ECO:0000256" key="5">
    <source>
        <dbReference type="ARBA" id="ARBA00022846"/>
    </source>
</evidence>
<dbReference type="EMBL" id="CAJNOQ010000744">
    <property type="protein sequence ID" value="CAF0834029.1"/>
    <property type="molecule type" value="Genomic_DNA"/>
</dbReference>
<keyword evidence="9" id="KW-0966">Cell projection</keyword>
<evidence type="ECO:0000256" key="3">
    <source>
        <dbReference type="ARBA" id="ARBA00011248"/>
    </source>
</evidence>
<evidence type="ECO:0000256" key="9">
    <source>
        <dbReference type="ARBA" id="ARBA00023273"/>
    </source>
</evidence>
<dbReference type="AlphaFoldDB" id="A0A813UY79"/>
<evidence type="ECO:0000256" key="2">
    <source>
        <dbReference type="ARBA" id="ARBA00004611"/>
    </source>
</evidence>
<dbReference type="PANTHER" id="PTHR28656">
    <property type="entry name" value="COILED-COIL DOMAIN-CONTAINING PROTEIN 153"/>
    <property type="match status" value="1"/>
</dbReference>
<dbReference type="InterPro" id="IPR033585">
    <property type="entry name" value="DRC12-like"/>
</dbReference>